<evidence type="ECO:0000313" key="7">
    <source>
        <dbReference type="Proteomes" id="UP000682739"/>
    </source>
</evidence>
<proteinExistence type="predicted"/>
<dbReference type="KEGG" id="psym:J1N51_00425"/>
<dbReference type="EC" id="2.6.1.85" evidence="1"/>
<keyword evidence="6" id="KW-0032">Aminotransferase</keyword>
<evidence type="ECO:0000259" key="4">
    <source>
        <dbReference type="Pfam" id="PF00425"/>
    </source>
</evidence>
<evidence type="ECO:0000259" key="5">
    <source>
        <dbReference type="Pfam" id="PF04715"/>
    </source>
</evidence>
<evidence type="ECO:0000256" key="2">
    <source>
        <dbReference type="ARBA" id="ARBA00022679"/>
    </source>
</evidence>
<dbReference type="GO" id="GO:0046820">
    <property type="term" value="F:4-amino-4-deoxychorismate synthase activity"/>
    <property type="evidence" value="ECO:0007669"/>
    <property type="project" value="UniProtKB-EC"/>
</dbReference>
<dbReference type="AlphaFoldDB" id="A0A975DE63"/>
<dbReference type="InterPro" id="IPR006805">
    <property type="entry name" value="Anth_synth_I_N"/>
</dbReference>
<evidence type="ECO:0000256" key="3">
    <source>
        <dbReference type="SAM" id="MobiDB-lite"/>
    </source>
</evidence>
<evidence type="ECO:0000313" key="6">
    <source>
        <dbReference type="EMBL" id="QTH64000.1"/>
    </source>
</evidence>
<dbReference type="InterPro" id="IPR005802">
    <property type="entry name" value="ADC_synth_comp_1"/>
</dbReference>
<dbReference type="PANTHER" id="PTHR11236:SF50">
    <property type="entry name" value="AMINODEOXYCHORISMATE SYNTHASE COMPONENT 1"/>
    <property type="match status" value="1"/>
</dbReference>
<reference evidence="6" key="1">
    <citation type="submission" date="2021-03" db="EMBL/GenBank/DDBJ databases">
        <title>Description of Psychrosphaera ytuae sp. nov. isolated from deep sea sediment of South China Sea.</title>
        <authorList>
            <person name="Zhang J."/>
            <person name="Xu X.-D."/>
        </authorList>
    </citation>
    <scope>NUCLEOTIDE SEQUENCE</scope>
    <source>
        <strain evidence="6">MTZ26</strain>
    </source>
</reference>
<feature type="domain" description="Chorismate-utilising enzyme C-terminal" evidence="4">
    <location>
        <begin position="203"/>
        <end position="456"/>
    </location>
</feature>
<gene>
    <name evidence="6" type="primary">pabB</name>
    <name evidence="6" type="ORF">J1N51_00425</name>
</gene>
<dbReference type="PRINTS" id="PR00095">
    <property type="entry name" value="ANTSNTHASEI"/>
</dbReference>
<dbReference type="InterPro" id="IPR019999">
    <property type="entry name" value="Anth_synth_I-like"/>
</dbReference>
<dbReference type="PANTHER" id="PTHR11236">
    <property type="entry name" value="AMINOBENZOATE/ANTHRANILATE SYNTHASE"/>
    <property type="match status" value="1"/>
</dbReference>
<evidence type="ECO:0000256" key="1">
    <source>
        <dbReference type="ARBA" id="ARBA00013139"/>
    </source>
</evidence>
<dbReference type="GO" id="GO:0009396">
    <property type="term" value="P:folic acid-containing compound biosynthetic process"/>
    <property type="evidence" value="ECO:0007669"/>
    <property type="project" value="InterPro"/>
</dbReference>
<dbReference type="NCBIfam" id="TIGR00553">
    <property type="entry name" value="pabB"/>
    <property type="match status" value="1"/>
</dbReference>
<feature type="domain" description="Anthranilate synthase component I N-terminal" evidence="5">
    <location>
        <begin position="17"/>
        <end position="154"/>
    </location>
</feature>
<accession>A0A975DE63</accession>
<keyword evidence="2 6" id="KW-0808">Transferase</keyword>
<sequence>MMQASLYSRQLELDTTQFDALLQHLQHQPDFIYLDSASLGHENNNFSVCVWNASAFFTTFGTQTHCHYRNKAQTFVDESDPMTLIQAALSQLLPSDLTEDQHTLPFSGGAVGYWGYELGGRFERLPVAKTTELKLPDMAVGIYDQGLVVEHTEHGDKYHFFCFGSEAHTKQQETELLEVLANTTSIQQSEFWLTSEWRANMTKQQYAEKFARVQEYLRSGDCYQINLAQRFDADYQGCEWTAYQALRRSNKAPFSSFIRLEQGAVLSVSPERFIQVKDNQIETKPIKGTRPRSADPSLDQESANDLAHAEKDRAENLMIVDLLRNDLSKVAIPGSVNVPKLFAIESFPAVHHLVSTITATLKPGALSIDLLRGAFPGGSITGAPKIRAMEIIHELEPHPRNVYCGAIGYIRPNGDMDTNITIRTLACHNQKIYCWAGGGLVADSQCESEYQETLDKVHKILPVLSQLKPLSQST</sequence>
<name>A0A975DE63_9GAMM</name>
<dbReference type="InterPro" id="IPR005801">
    <property type="entry name" value="ADC_synthase"/>
</dbReference>
<dbReference type="RefSeq" id="WP_208832055.1">
    <property type="nucleotide sequence ID" value="NZ_CP072110.1"/>
</dbReference>
<dbReference type="EMBL" id="CP072110">
    <property type="protein sequence ID" value="QTH64000.1"/>
    <property type="molecule type" value="Genomic_DNA"/>
</dbReference>
<dbReference type="GO" id="GO:0000162">
    <property type="term" value="P:L-tryptophan biosynthetic process"/>
    <property type="evidence" value="ECO:0007669"/>
    <property type="project" value="TreeGrafter"/>
</dbReference>
<dbReference type="SUPFAM" id="SSF56322">
    <property type="entry name" value="ADC synthase"/>
    <property type="match status" value="1"/>
</dbReference>
<protein>
    <recommendedName>
        <fullName evidence="1">aminodeoxychorismate synthase</fullName>
        <ecNumber evidence="1">2.6.1.85</ecNumber>
    </recommendedName>
</protein>
<dbReference type="Gene3D" id="3.60.120.10">
    <property type="entry name" value="Anthranilate synthase"/>
    <property type="match status" value="1"/>
</dbReference>
<dbReference type="Pfam" id="PF04715">
    <property type="entry name" value="Anth_synt_I_N"/>
    <property type="match status" value="1"/>
</dbReference>
<dbReference type="Proteomes" id="UP000682739">
    <property type="component" value="Chromosome"/>
</dbReference>
<dbReference type="InterPro" id="IPR015890">
    <property type="entry name" value="Chorismate_C"/>
</dbReference>
<keyword evidence="7" id="KW-1185">Reference proteome</keyword>
<organism evidence="6 7">
    <name type="scientific">Psychrosphaera ytuae</name>
    <dbReference type="NCBI Taxonomy" id="2820710"/>
    <lineage>
        <taxon>Bacteria</taxon>
        <taxon>Pseudomonadati</taxon>
        <taxon>Pseudomonadota</taxon>
        <taxon>Gammaproteobacteria</taxon>
        <taxon>Alteromonadales</taxon>
        <taxon>Pseudoalteromonadaceae</taxon>
        <taxon>Psychrosphaera</taxon>
    </lineage>
</organism>
<dbReference type="Pfam" id="PF00425">
    <property type="entry name" value="Chorismate_bind"/>
    <property type="match status" value="1"/>
</dbReference>
<feature type="region of interest" description="Disordered" evidence="3">
    <location>
        <begin position="284"/>
        <end position="305"/>
    </location>
</feature>